<dbReference type="Proteomes" id="UP001228049">
    <property type="component" value="Unassembled WGS sequence"/>
</dbReference>
<accession>A0AAD9BWD5</accession>
<keyword evidence="2" id="KW-0240">DNA-directed RNA polymerase</keyword>
<comment type="caution">
    <text evidence="2">The sequence shown here is derived from an EMBL/GenBank/DDBJ whole genome shotgun (WGS) entry which is preliminary data.</text>
</comment>
<proteinExistence type="predicted"/>
<keyword evidence="3" id="KW-1185">Reference proteome</keyword>
<gene>
    <name evidence="2" type="ORF">KUDE01_014654</name>
</gene>
<organism evidence="2 3">
    <name type="scientific">Dissostichus eleginoides</name>
    <name type="common">Patagonian toothfish</name>
    <name type="synonym">Dissostichus amissus</name>
    <dbReference type="NCBI Taxonomy" id="100907"/>
    <lineage>
        <taxon>Eukaryota</taxon>
        <taxon>Metazoa</taxon>
        <taxon>Chordata</taxon>
        <taxon>Craniata</taxon>
        <taxon>Vertebrata</taxon>
        <taxon>Euteleostomi</taxon>
        <taxon>Actinopterygii</taxon>
        <taxon>Neopterygii</taxon>
        <taxon>Teleostei</taxon>
        <taxon>Neoteleostei</taxon>
        <taxon>Acanthomorphata</taxon>
        <taxon>Eupercaria</taxon>
        <taxon>Perciformes</taxon>
        <taxon>Notothenioidei</taxon>
        <taxon>Nototheniidae</taxon>
        <taxon>Dissostichus</taxon>
    </lineage>
</organism>
<feature type="compositionally biased region" description="Low complexity" evidence="1">
    <location>
        <begin position="48"/>
        <end position="63"/>
    </location>
</feature>
<protein>
    <submittedName>
        <fullName evidence="2">DNA-directed RNA polymerase II subunit RPB1</fullName>
    </submittedName>
</protein>
<feature type="compositionally biased region" description="Basic and acidic residues" evidence="1">
    <location>
        <begin position="19"/>
        <end position="47"/>
    </location>
</feature>
<feature type="region of interest" description="Disordered" evidence="1">
    <location>
        <begin position="1"/>
        <end position="120"/>
    </location>
</feature>
<dbReference type="GO" id="GO:0000428">
    <property type="term" value="C:DNA-directed RNA polymerase complex"/>
    <property type="evidence" value="ECO:0007669"/>
    <property type="project" value="UniProtKB-KW"/>
</dbReference>
<reference evidence="2" key="1">
    <citation type="submission" date="2023-04" db="EMBL/GenBank/DDBJ databases">
        <title>Chromosome-level genome of Chaenocephalus aceratus.</title>
        <authorList>
            <person name="Park H."/>
        </authorList>
    </citation>
    <scope>NUCLEOTIDE SEQUENCE</scope>
    <source>
        <strain evidence="2">DE</strain>
        <tissue evidence="2">Muscle</tissue>
    </source>
</reference>
<evidence type="ECO:0000313" key="2">
    <source>
        <dbReference type="EMBL" id="KAK1889981.1"/>
    </source>
</evidence>
<dbReference type="EMBL" id="JASDAP010000016">
    <property type="protein sequence ID" value="KAK1889981.1"/>
    <property type="molecule type" value="Genomic_DNA"/>
</dbReference>
<keyword evidence="2" id="KW-0804">Transcription</keyword>
<evidence type="ECO:0000313" key="3">
    <source>
        <dbReference type="Proteomes" id="UP001228049"/>
    </source>
</evidence>
<dbReference type="AlphaFoldDB" id="A0AAD9BWD5"/>
<sequence>MASQEMCGELNRSSPIEPEPDRAPIEPEPDRAPIEPDRARSSPDRARSSPSPIEPRSSPIEPRSSPDRAPIEPEPDRARSRSSPDRARSSPIEPDRAPIERSSPDRAPIEPRSSPGLFEDPQIHGFLTFLIGLAKTSECVLTAVQMTALVSPKSGRGRYFCPEVTHVYSSRVKINNNKTQRVFGEEHMPR</sequence>
<evidence type="ECO:0000256" key="1">
    <source>
        <dbReference type="SAM" id="MobiDB-lite"/>
    </source>
</evidence>
<name>A0AAD9BWD5_DISEL</name>
<feature type="compositionally biased region" description="Basic and acidic residues" evidence="1">
    <location>
        <begin position="64"/>
        <end position="109"/>
    </location>
</feature>